<proteinExistence type="predicted"/>
<feature type="coiled-coil region" evidence="1">
    <location>
        <begin position="374"/>
        <end position="401"/>
    </location>
</feature>
<gene>
    <name evidence="2" type="ORF">HERI1096_LOCUS30679</name>
</gene>
<name>A0A7S3F9H1_9EUKA</name>
<dbReference type="AlphaFoldDB" id="A0A7S3F9H1"/>
<accession>A0A7S3F9H1</accession>
<protein>
    <submittedName>
        <fullName evidence="2">Uncharacterized protein</fullName>
    </submittedName>
</protein>
<keyword evidence="1" id="KW-0175">Coiled coil</keyword>
<organism evidence="2">
    <name type="scientific">Haptolina ericina</name>
    <dbReference type="NCBI Taxonomy" id="156174"/>
    <lineage>
        <taxon>Eukaryota</taxon>
        <taxon>Haptista</taxon>
        <taxon>Haptophyta</taxon>
        <taxon>Prymnesiophyceae</taxon>
        <taxon>Prymnesiales</taxon>
        <taxon>Prymnesiaceae</taxon>
        <taxon>Haptolina</taxon>
    </lineage>
</organism>
<evidence type="ECO:0000313" key="2">
    <source>
        <dbReference type="EMBL" id="CAE0135363.1"/>
    </source>
</evidence>
<dbReference type="PROSITE" id="PS50096">
    <property type="entry name" value="IQ"/>
    <property type="match status" value="1"/>
</dbReference>
<dbReference type="EMBL" id="HBHX01055654">
    <property type="protein sequence ID" value="CAE0135363.1"/>
    <property type="molecule type" value="Transcribed_RNA"/>
</dbReference>
<evidence type="ECO:0000256" key="1">
    <source>
        <dbReference type="SAM" id="Coils"/>
    </source>
</evidence>
<sequence length="436" mass="48547">MEKQVKAKDILNSVLRAALPSLRLAISDQIAMLYEQGQQMPGKNGFSVEPLVNPARPLVPHEVLKQIRVHVDHVACSETTAKSFVEQVKAMVHDGESVVNTLTKEERAAIKLGTAVKGFMVRKTMREQRQAIEDLKRGAAEARREMAATPKQEDQSLSYFTSLEDAIEESMKRGGLARTASGGLDSSNLIKAAESAVSDMTNVHEFRADVHLAIRLEFGESQPILFKIRSNRWFMKEVTIRVLWLEVYAPAHLVFDLYYGKLNVSFSSPPTMRWDIELQLGWLSLPDWIEDWLPARIVEALLGRYTAESPLVLNFDPRKLMHKMIANGKRNRRNEKFVTALEAGKLPHGFIARLGAASKQGDTGAIDVPNVVENQYLISRLADLKEELAMARRDVEKAYERGVARGYDLGHTAGFAALAKRGGTDKAVAASSSQRA</sequence>
<reference evidence="2" key="1">
    <citation type="submission" date="2021-01" db="EMBL/GenBank/DDBJ databases">
        <authorList>
            <person name="Corre E."/>
            <person name="Pelletier E."/>
            <person name="Niang G."/>
            <person name="Scheremetjew M."/>
            <person name="Finn R."/>
            <person name="Kale V."/>
            <person name="Holt S."/>
            <person name="Cochrane G."/>
            <person name="Meng A."/>
            <person name="Brown T."/>
            <person name="Cohen L."/>
        </authorList>
    </citation>
    <scope>NUCLEOTIDE SEQUENCE</scope>
    <source>
        <strain evidence="2">CCMP281</strain>
    </source>
</reference>